<organism evidence="4 5">
    <name type="scientific">Acrobeloides nanus</name>
    <dbReference type="NCBI Taxonomy" id="290746"/>
    <lineage>
        <taxon>Eukaryota</taxon>
        <taxon>Metazoa</taxon>
        <taxon>Ecdysozoa</taxon>
        <taxon>Nematoda</taxon>
        <taxon>Chromadorea</taxon>
        <taxon>Rhabditida</taxon>
        <taxon>Tylenchina</taxon>
        <taxon>Cephalobomorpha</taxon>
        <taxon>Cephaloboidea</taxon>
        <taxon>Cephalobidae</taxon>
        <taxon>Acrobeloides</taxon>
    </lineage>
</organism>
<reference evidence="5" key="1">
    <citation type="submission" date="2022-11" db="UniProtKB">
        <authorList>
            <consortium name="WormBaseParasite"/>
        </authorList>
    </citation>
    <scope>IDENTIFICATION</scope>
</reference>
<evidence type="ECO:0000256" key="1">
    <source>
        <dbReference type="ARBA" id="ARBA00022741"/>
    </source>
</evidence>
<dbReference type="InterPro" id="IPR050117">
    <property type="entry name" value="MAPK"/>
</dbReference>
<keyword evidence="2" id="KW-0067">ATP-binding</keyword>
<proteinExistence type="predicted"/>
<dbReference type="WBParaSite" id="ACRNAN_scaffold8568.g13388.t1">
    <property type="protein sequence ID" value="ACRNAN_scaffold8568.g13388.t1"/>
    <property type="gene ID" value="ACRNAN_scaffold8568.g13388"/>
</dbReference>
<evidence type="ECO:0000259" key="3">
    <source>
        <dbReference type="PROSITE" id="PS50011"/>
    </source>
</evidence>
<dbReference type="InterPro" id="IPR011009">
    <property type="entry name" value="Kinase-like_dom_sf"/>
</dbReference>
<name>A0A914EII9_9BILA</name>
<dbReference type="PROSITE" id="PS50011">
    <property type="entry name" value="PROTEIN_KINASE_DOM"/>
    <property type="match status" value="1"/>
</dbReference>
<dbReference type="InterPro" id="IPR000719">
    <property type="entry name" value="Prot_kinase_dom"/>
</dbReference>
<dbReference type="GO" id="GO:0004672">
    <property type="term" value="F:protein kinase activity"/>
    <property type="evidence" value="ECO:0007669"/>
    <property type="project" value="InterPro"/>
</dbReference>
<dbReference type="GO" id="GO:0005524">
    <property type="term" value="F:ATP binding"/>
    <property type="evidence" value="ECO:0007669"/>
    <property type="project" value="UniProtKB-KW"/>
</dbReference>
<sequence>YLHQKGIVHRDLKPSNIAINNLFQVKILDFGLARFINDSMTAYVVTRYYRAPEIICQIDPRGQNESFYKESDRIFQIEPEQRCVEALEHELFTSFLKKYENVNVLAFDYAVSIACDTGIQEVIFNQRIWTQEHGERSYGGSDPHTEHVHIGLNRCGAKDWGL</sequence>
<evidence type="ECO:0000313" key="5">
    <source>
        <dbReference type="WBParaSite" id="ACRNAN_scaffold8568.g13388.t1"/>
    </source>
</evidence>
<evidence type="ECO:0000256" key="2">
    <source>
        <dbReference type="ARBA" id="ARBA00022840"/>
    </source>
</evidence>
<feature type="domain" description="Protein kinase" evidence="3">
    <location>
        <begin position="1"/>
        <end position="162"/>
    </location>
</feature>
<accession>A0A914EII9</accession>
<evidence type="ECO:0000313" key="4">
    <source>
        <dbReference type="Proteomes" id="UP000887540"/>
    </source>
</evidence>
<dbReference type="PANTHER" id="PTHR24055">
    <property type="entry name" value="MITOGEN-ACTIVATED PROTEIN KINASE"/>
    <property type="match status" value="1"/>
</dbReference>
<dbReference type="AlphaFoldDB" id="A0A914EII9"/>
<dbReference type="SUPFAM" id="SSF56112">
    <property type="entry name" value="Protein kinase-like (PK-like)"/>
    <property type="match status" value="1"/>
</dbReference>
<keyword evidence="4" id="KW-1185">Reference proteome</keyword>
<keyword evidence="1" id="KW-0547">Nucleotide-binding</keyword>
<protein>
    <submittedName>
        <fullName evidence="5">Protein kinase domain-containing protein</fullName>
    </submittedName>
</protein>
<dbReference type="Gene3D" id="1.10.510.10">
    <property type="entry name" value="Transferase(Phosphotransferase) domain 1"/>
    <property type="match status" value="1"/>
</dbReference>
<dbReference type="Proteomes" id="UP000887540">
    <property type="component" value="Unplaced"/>
</dbReference>
<dbReference type="Pfam" id="PF00069">
    <property type="entry name" value="Pkinase"/>
    <property type="match status" value="1"/>
</dbReference>